<keyword evidence="5 8" id="KW-0812">Transmembrane</keyword>
<dbReference type="Pfam" id="PF00528">
    <property type="entry name" value="BPD_transp_1"/>
    <property type="match status" value="1"/>
</dbReference>
<feature type="transmembrane region" description="Helical" evidence="8">
    <location>
        <begin position="178"/>
        <end position="201"/>
    </location>
</feature>
<evidence type="ECO:0000256" key="2">
    <source>
        <dbReference type="ARBA" id="ARBA00022448"/>
    </source>
</evidence>
<accession>A0A8B2NPJ3</accession>
<dbReference type="EMBL" id="QHHQ01000002">
    <property type="protein sequence ID" value="RAI01806.1"/>
    <property type="molecule type" value="Genomic_DNA"/>
</dbReference>
<dbReference type="InterPro" id="IPR000515">
    <property type="entry name" value="MetI-like"/>
</dbReference>
<comment type="subcellular location">
    <subcellularLocation>
        <location evidence="1">Cell inner membrane</location>
        <topology evidence="1">Multi-pass membrane protein</topology>
    </subcellularLocation>
    <subcellularLocation>
        <location evidence="8">Cell membrane</location>
        <topology evidence="8">Multi-pass membrane protein</topology>
    </subcellularLocation>
</comment>
<feature type="transmembrane region" description="Helical" evidence="8">
    <location>
        <begin position="235"/>
        <end position="257"/>
    </location>
</feature>
<proteinExistence type="inferred from homology"/>
<evidence type="ECO:0000256" key="4">
    <source>
        <dbReference type="ARBA" id="ARBA00022519"/>
    </source>
</evidence>
<keyword evidence="4" id="KW-0997">Cell inner membrane</keyword>
<dbReference type="RefSeq" id="WP_111344947.1">
    <property type="nucleotide sequence ID" value="NZ_QHHQ01000002.1"/>
</dbReference>
<comment type="caution">
    <text evidence="10">The sequence shown here is derived from an EMBL/GenBank/DDBJ whole genome shotgun (WGS) entry which is preliminary data.</text>
</comment>
<dbReference type="GO" id="GO:0005886">
    <property type="term" value="C:plasma membrane"/>
    <property type="evidence" value="ECO:0007669"/>
    <property type="project" value="UniProtKB-SubCell"/>
</dbReference>
<keyword evidence="11" id="KW-1185">Reference proteome</keyword>
<feature type="domain" description="ABC transmembrane type-1" evidence="9">
    <location>
        <begin position="66"/>
        <end position="254"/>
    </location>
</feature>
<dbReference type="Proteomes" id="UP000249590">
    <property type="component" value="Unassembled WGS sequence"/>
</dbReference>
<keyword evidence="6 8" id="KW-1133">Transmembrane helix</keyword>
<dbReference type="AlphaFoldDB" id="A0A8B2NPJ3"/>
<dbReference type="CDD" id="cd06261">
    <property type="entry name" value="TM_PBP2"/>
    <property type="match status" value="1"/>
</dbReference>
<evidence type="ECO:0000259" key="9">
    <source>
        <dbReference type="PROSITE" id="PS50928"/>
    </source>
</evidence>
<dbReference type="InterPro" id="IPR035906">
    <property type="entry name" value="MetI-like_sf"/>
</dbReference>
<organism evidence="10 11">
    <name type="scientific">Acuticoccus sediminis</name>
    <dbReference type="NCBI Taxonomy" id="2184697"/>
    <lineage>
        <taxon>Bacteria</taxon>
        <taxon>Pseudomonadati</taxon>
        <taxon>Pseudomonadota</taxon>
        <taxon>Alphaproteobacteria</taxon>
        <taxon>Hyphomicrobiales</taxon>
        <taxon>Amorphaceae</taxon>
        <taxon>Acuticoccus</taxon>
    </lineage>
</organism>
<dbReference type="PANTHER" id="PTHR43357:SF4">
    <property type="entry name" value="INNER MEMBRANE ABC TRANSPORTER PERMEASE PROTEIN YDCV"/>
    <property type="match status" value="1"/>
</dbReference>
<keyword evidence="3" id="KW-1003">Cell membrane</keyword>
<dbReference type="PANTHER" id="PTHR43357">
    <property type="entry name" value="INNER MEMBRANE ABC TRANSPORTER PERMEASE PROTEIN YDCV"/>
    <property type="match status" value="1"/>
</dbReference>
<evidence type="ECO:0000256" key="1">
    <source>
        <dbReference type="ARBA" id="ARBA00004429"/>
    </source>
</evidence>
<evidence type="ECO:0000256" key="3">
    <source>
        <dbReference type="ARBA" id="ARBA00022475"/>
    </source>
</evidence>
<keyword evidence="7 8" id="KW-0472">Membrane</keyword>
<protein>
    <submittedName>
        <fullName evidence="10">ABC transporter permease</fullName>
    </submittedName>
</protein>
<evidence type="ECO:0000313" key="10">
    <source>
        <dbReference type="EMBL" id="RAI01806.1"/>
    </source>
</evidence>
<dbReference type="PROSITE" id="PS50928">
    <property type="entry name" value="ABC_TM1"/>
    <property type="match status" value="1"/>
</dbReference>
<sequence length="265" mass="28644">MTRSRSFRHPLALGLAWVVVAFLVLPLLVVVPVSFTDQRYLSMPGEALSLRHWARVFGDPVWRGSILQSLCVGAVSALLATGLGTLCAIGCWRLGTRTAEIVRLVMLTPIIVPSVVQGMAFYRTFAHLGLIDTYAGVILSHTILGLPYVVIIVSAALANVDVRLEQAARSLGASMGKAVTWVLVPLLRPAILSSFVVAFVVSWDEIVVLLFITSRRVHLLPRAMWDGINENVDPAVAAVATLLIAATATALVLRLTWAGFRSGKR</sequence>
<comment type="similarity">
    <text evidence="8">Belongs to the binding-protein-dependent transport system permease family.</text>
</comment>
<keyword evidence="2 8" id="KW-0813">Transport</keyword>
<feature type="transmembrane region" description="Helical" evidence="8">
    <location>
        <begin position="134"/>
        <end position="157"/>
    </location>
</feature>
<evidence type="ECO:0000256" key="6">
    <source>
        <dbReference type="ARBA" id="ARBA00022989"/>
    </source>
</evidence>
<reference evidence="10 11" key="1">
    <citation type="submission" date="2018-05" db="EMBL/GenBank/DDBJ databases">
        <title>Acuticoccus sediminis sp. nov., isolated from deep-sea sediment of Indian Ocean.</title>
        <authorList>
            <person name="Liu X."/>
            <person name="Lai Q."/>
            <person name="Du Y."/>
            <person name="Sun F."/>
            <person name="Zhang X."/>
            <person name="Wang S."/>
            <person name="Shao Z."/>
        </authorList>
    </citation>
    <scope>NUCLEOTIDE SEQUENCE [LARGE SCALE GENOMIC DNA]</scope>
    <source>
        <strain evidence="10 11">PTG4-2</strain>
    </source>
</reference>
<feature type="transmembrane region" description="Helical" evidence="8">
    <location>
        <begin position="12"/>
        <end position="35"/>
    </location>
</feature>
<name>A0A8B2NPJ3_9HYPH</name>
<dbReference type="SUPFAM" id="SSF161098">
    <property type="entry name" value="MetI-like"/>
    <property type="match status" value="1"/>
</dbReference>
<evidence type="ECO:0000256" key="7">
    <source>
        <dbReference type="ARBA" id="ARBA00023136"/>
    </source>
</evidence>
<gene>
    <name evidence="10" type="ORF">DLJ53_10395</name>
</gene>
<evidence type="ECO:0000313" key="11">
    <source>
        <dbReference type="Proteomes" id="UP000249590"/>
    </source>
</evidence>
<dbReference type="OrthoDB" id="9815533at2"/>
<evidence type="ECO:0000256" key="5">
    <source>
        <dbReference type="ARBA" id="ARBA00022692"/>
    </source>
</evidence>
<feature type="transmembrane region" description="Helical" evidence="8">
    <location>
        <begin position="101"/>
        <end position="122"/>
    </location>
</feature>
<evidence type="ECO:0000256" key="8">
    <source>
        <dbReference type="RuleBase" id="RU363032"/>
    </source>
</evidence>
<feature type="transmembrane region" description="Helical" evidence="8">
    <location>
        <begin position="66"/>
        <end position="89"/>
    </location>
</feature>
<dbReference type="GO" id="GO:0055085">
    <property type="term" value="P:transmembrane transport"/>
    <property type="evidence" value="ECO:0007669"/>
    <property type="project" value="InterPro"/>
</dbReference>
<dbReference type="Gene3D" id="1.10.3720.10">
    <property type="entry name" value="MetI-like"/>
    <property type="match status" value="1"/>
</dbReference>